<sequence>MPASMADFDENEFRSHLNGLDISDEQASELMRIV</sequence>
<dbReference type="EMBL" id="JACHOP010000033">
    <property type="protein sequence ID" value="MBB5760034.1"/>
    <property type="molecule type" value="Genomic_DNA"/>
</dbReference>
<accession>A0A840ZSD2</accession>
<organism evidence="1 2">
    <name type="scientific">Methylorubrum rhodinum</name>
    <dbReference type="NCBI Taxonomy" id="29428"/>
    <lineage>
        <taxon>Bacteria</taxon>
        <taxon>Pseudomonadati</taxon>
        <taxon>Pseudomonadota</taxon>
        <taxon>Alphaproteobacteria</taxon>
        <taxon>Hyphomicrobiales</taxon>
        <taxon>Methylobacteriaceae</taxon>
        <taxon>Methylorubrum</taxon>
    </lineage>
</organism>
<protein>
    <submittedName>
        <fullName evidence="1">Uncharacterized protein</fullName>
    </submittedName>
</protein>
<keyword evidence="2" id="KW-1185">Reference proteome</keyword>
<dbReference type="AlphaFoldDB" id="A0A840ZSD2"/>
<dbReference type="Proteomes" id="UP000583454">
    <property type="component" value="Unassembled WGS sequence"/>
</dbReference>
<evidence type="ECO:0000313" key="2">
    <source>
        <dbReference type="Proteomes" id="UP000583454"/>
    </source>
</evidence>
<evidence type="ECO:0000313" key="1">
    <source>
        <dbReference type="EMBL" id="MBB5760034.1"/>
    </source>
</evidence>
<gene>
    <name evidence="1" type="ORF">HNR00_004775</name>
</gene>
<name>A0A840ZSD2_9HYPH</name>
<comment type="caution">
    <text evidence="1">The sequence shown here is derived from an EMBL/GenBank/DDBJ whole genome shotgun (WGS) entry which is preliminary data.</text>
</comment>
<proteinExistence type="predicted"/>
<reference evidence="1 2" key="1">
    <citation type="submission" date="2020-08" db="EMBL/GenBank/DDBJ databases">
        <title>Genomic Encyclopedia of Type Strains, Phase IV (KMG-IV): sequencing the most valuable type-strain genomes for metagenomic binning, comparative biology and taxonomic classification.</title>
        <authorList>
            <person name="Goeker M."/>
        </authorList>
    </citation>
    <scope>NUCLEOTIDE SEQUENCE [LARGE SCALE GENOMIC DNA]</scope>
    <source>
        <strain evidence="1 2">DSM 2163</strain>
    </source>
</reference>